<organism evidence="22 23">
    <name type="scientific">Asticcacaulis excentricus</name>
    <dbReference type="NCBI Taxonomy" id="78587"/>
    <lineage>
        <taxon>Bacteria</taxon>
        <taxon>Pseudomonadati</taxon>
        <taxon>Pseudomonadota</taxon>
        <taxon>Alphaproteobacteria</taxon>
        <taxon>Caulobacterales</taxon>
        <taxon>Caulobacteraceae</taxon>
        <taxon>Asticcacaulis</taxon>
    </lineage>
</organism>
<dbReference type="PROSITE" id="PS00487">
    <property type="entry name" value="IMP_DH_GMP_RED"/>
    <property type="match status" value="1"/>
</dbReference>
<comment type="catalytic activity">
    <reaction evidence="12 13 20">
        <text>IMP + NAD(+) + H2O = XMP + NADH + H(+)</text>
        <dbReference type="Rhea" id="RHEA:11708"/>
        <dbReference type="ChEBI" id="CHEBI:15377"/>
        <dbReference type="ChEBI" id="CHEBI:15378"/>
        <dbReference type="ChEBI" id="CHEBI:57464"/>
        <dbReference type="ChEBI" id="CHEBI:57540"/>
        <dbReference type="ChEBI" id="CHEBI:57945"/>
        <dbReference type="ChEBI" id="CHEBI:58053"/>
        <dbReference type="EC" id="1.1.1.205"/>
    </reaction>
</comment>
<evidence type="ECO:0000313" key="23">
    <source>
        <dbReference type="Proteomes" id="UP000278756"/>
    </source>
</evidence>
<dbReference type="CDD" id="cd04601">
    <property type="entry name" value="CBS_pair_IMPDH"/>
    <property type="match status" value="1"/>
</dbReference>
<dbReference type="Gene3D" id="3.20.20.70">
    <property type="entry name" value="Aldolase class I"/>
    <property type="match status" value="1"/>
</dbReference>
<dbReference type="HAMAP" id="MF_01964">
    <property type="entry name" value="IMPDH"/>
    <property type="match status" value="1"/>
</dbReference>
<feature type="binding site" evidence="16">
    <location>
        <begin position="246"/>
        <end position="248"/>
    </location>
    <ligand>
        <name>NAD(+)</name>
        <dbReference type="ChEBI" id="CHEBI:57540"/>
    </ligand>
</feature>
<dbReference type="NCBIfam" id="TIGR01302">
    <property type="entry name" value="IMP_dehydrog"/>
    <property type="match status" value="1"/>
</dbReference>
<evidence type="ECO:0000256" key="7">
    <source>
        <dbReference type="ARBA" id="ARBA00022755"/>
    </source>
</evidence>
<evidence type="ECO:0000256" key="5">
    <source>
        <dbReference type="ARBA" id="ARBA00022737"/>
    </source>
</evidence>
<evidence type="ECO:0000256" key="9">
    <source>
        <dbReference type="ARBA" id="ARBA00023002"/>
    </source>
</evidence>
<feature type="binding site" evidence="13 15">
    <location>
        <position position="414"/>
    </location>
    <ligand>
        <name>IMP</name>
        <dbReference type="ChEBI" id="CHEBI:58053"/>
    </ligand>
</feature>
<dbReference type="GO" id="GO:0006177">
    <property type="term" value="P:GMP biosynthetic process"/>
    <property type="evidence" value="ECO:0007669"/>
    <property type="project" value="UniProtKB-UniRule"/>
</dbReference>
<evidence type="ECO:0000256" key="11">
    <source>
        <dbReference type="ARBA" id="ARBA00023122"/>
    </source>
</evidence>
<evidence type="ECO:0000256" key="14">
    <source>
        <dbReference type="PIRSR" id="PIRSR000130-1"/>
    </source>
</evidence>
<evidence type="ECO:0000313" key="22">
    <source>
        <dbReference type="EMBL" id="BBF82022.1"/>
    </source>
</evidence>
<proteinExistence type="inferred from homology"/>
<dbReference type="OrthoDB" id="9805398at2"/>
<protein>
    <recommendedName>
        <fullName evidence="13 20">Inosine-5'-monophosphate dehydrogenase</fullName>
        <shortName evidence="13">IMP dehydrogenase</shortName>
        <shortName evidence="13">IMPD</shortName>
        <shortName evidence="13">IMPDH</shortName>
        <ecNumber evidence="13 20">1.1.1.205</ecNumber>
    </recommendedName>
</protein>
<dbReference type="EMBL" id="AP018828">
    <property type="protein sequence ID" value="BBF82022.1"/>
    <property type="molecule type" value="Genomic_DNA"/>
</dbReference>
<comment type="cofactor">
    <cofactor evidence="1 13">
        <name>K(+)</name>
        <dbReference type="ChEBI" id="CHEBI:29103"/>
    </cofactor>
</comment>
<dbReference type="GO" id="GO:0003938">
    <property type="term" value="F:IMP dehydrogenase activity"/>
    <property type="evidence" value="ECO:0007669"/>
    <property type="project" value="UniProtKB-UniRule"/>
</dbReference>
<feature type="binding site" evidence="13 16">
    <location>
        <begin position="296"/>
        <end position="298"/>
    </location>
    <ligand>
        <name>NAD(+)</name>
        <dbReference type="ChEBI" id="CHEBI:57540"/>
    </ligand>
</feature>
<reference evidence="23" key="1">
    <citation type="journal article" date="2017" name="Biotechnol. Biofuels">
        <title>Evaluation of environmental bacterial communities as a factor affecting the growth of duckweed Lemna minor.</title>
        <authorList>
            <person name="Ishizawa H."/>
            <person name="Kuroda M."/>
            <person name="Morikawa M."/>
            <person name="Ike M."/>
        </authorList>
    </citation>
    <scope>NUCLEOTIDE SEQUENCE [LARGE SCALE GENOMIC DNA]</scope>
    <source>
        <strain evidence="23">M6</strain>
    </source>
</reference>
<dbReference type="Proteomes" id="UP000278756">
    <property type="component" value="Chromosome 2"/>
</dbReference>
<evidence type="ECO:0000256" key="19">
    <source>
        <dbReference type="RuleBase" id="RU003927"/>
    </source>
</evidence>
<feature type="binding site" evidence="13">
    <location>
        <position position="470"/>
    </location>
    <ligand>
        <name>K(+)</name>
        <dbReference type="ChEBI" id="CHEBI:29103"/>
        <note>ligand shared between two tetrameric partners</note>
    </ligand>
</feature>
<dbReference type="GO" id="GO:0000166">
    <property type="term" value="F:nucleotide binding"/>
    <property type="evidence" value="ECO:0007669"/>
    <property type="project" value="UniProtKB-UniRule"/>
</dbReference>
<keyword evidence="10 13" id="KW-0520">NAD</keyword>
<keyword evidence="11 18" id="KW-0129">CBS domain</keyword>
<feature type="binding site" evidence="13 15">
    <location>
        <begin position="336"/>
        <end position="338"/>
    </location>
    <ligand>
        <name>IMP</name>
        <dbReference type="ChEBI" id="CHEBI:58053"/>
    </ligand>
</feature>
<sequence length="485" mass="51975">MDIREGLTFDDVLLEPGPSDVVPTQVDTKTRFTRTIKLNIPLVSSAMDTVTEARLAVAMAQAGGLGIIHRNLSNERQAEEIREVKRYESGMVINPVTIHPETTLSEVRDIIARRHISGFPVVERDTNKLVGILTNRDIRFESDGSKTAADLMTRDALITVTEGVNQSKARELMALHRIERIIVVDDAYRAVGLITVKDMEKAQAYPTAAKDESGRLLVGAASTVGDAGYERSQFLIDAGVDVLVIDTAHGHSSLVGQAVERLKREYNHVQIVAGNVATYEATRALIDAGADGVKVGIGPGSICTTRMVAGVGVPQLTAVADCVRAAKDSGVPIIADGGIKLSGDLAKAIAAGASTAMLGSMFAGTEEAPGEIILYQGRSYKSYRGMGSVGAMARGSADRYFQKDVQDSMKLVPEGIEGQVPYKGPIAPVIHQLVGGLRASMGYVGAPTIEAFQKRAKFVRITNAGLRESHVHDVMITREAPNYRQ</sequence>
<dbReference type="InterPro" id="IPR013785">
    <property type="entry name" value="Aldolase_TIM"/>
</dbReference>
<evidence type="ECO:0000256" key="12">
    <source>
        <dbReference type="ARBA" id="ARBA00048028"/>
    </source>
</evidence>
<dbReference type="AlphaFoldDB" id="A0A3G9G3V9"/>
<dbReference type="RefSeq" id="WP_126423649.1">
    <property type="nucleotide sequence ID" value="NZ_AP018828.1"/>
</dbReference>
<feature type="binding site" evidence="13">
    <location>
        <position position="469"/>
    </location>
    <ligand>
        <name>K(+)</name>
        <dbReference type="ChEBI" id="CHEBI:29103"/>
        <note>ligand shared between two tetrameric partners</note>
    </ligand>
</feature>
<dbReference type="GO" id="GO:0046872">
    <property type="term" value="F:metal ion binding"/>
    <property type="evidence" value="ECO:0007669"/>
    <property type="project" value="UniProtKB-UniRule"/>
</dbReference>
<evidence type="ECO:0000256" key="17">
    <source>
        <dbReference type="PIRSR" id="PIRSR000130-4"/>
    </source>
</evidence>
<evidence type="ECO:0000256" key="2">
    <source>
        <dbReference type="ARBA" id="ARBA00005502"/>
    </source>
</evidence>
<gene>
    <name evidence="13" type="primary">guaB</name>
    <name evidence="22" type="ORF">EM6_2642</name>
</gene>
<feature type="binding site" evidence="13">
    <location>
        <position position="468"/>
    </location>
    <ligand>
        <name>K(+)</name>
        <dbReference type="ChEBI" id="CHEBI:29103"/>
        <note>ligand shared between two tetrameric partners</note>
    </ligand>
</feature>
<feature type="binding site" evidence="13 15">
    <location>
        <begin position="383"/>
        <end position="387"/>
    </location>
    <ligand>
        <name>IMP</name>
        <dbReference type="ChEBI" id="CHEBI:58053"/>
    </ligand>
</feature>
<evidence type="ECO:0000256" key="20">
    <source>
        <dbReference type="RuleBase" id="RU003928"/>
    </source>
</evidence>
<dbReference type="SMART" id="SM01240">
    <property type="entry name" value="IMPDH"/>
    <property type="match status" value="1"/>
</dbReference>
<feature type="binding site" description="in other chain" evidence="13 17">
    <location>
        <position position="298"/>
    </location>
    <ligand>
        <name>K(+)</name>
        <dbReference type="ChEBI" id="CHEBI:29103"/>
        <note>ligand shared between two tetrameric partners</note>
    </ligand>
</feature>
<evidence type="ECO:0000256" key="3">
    <source>
        <dbReference type="ARBA" id="ARBA00011881"/>
    </source>
</evidence>
<comment type="pathway">
    <text evidence="13 20">Purine metabolism; XMP biosynthesis via de novo pathway; XMP from IMP: step 1/1.</text>
</comment>
<keyword evidence="5" id="KW-0677">Repeat</keyword>
<evidence type="ECO:0000259" key="21">
    <source>
        <dbReference type="PROSITE" id="PS51371"/>
    </source>
</evidence>
<dbReference type="SMART" id="SM00116">
    <property type="entry name" value="CBS"/>
    <property type="match status" value="2"/>
</dbReference>
<evidence type="ECO:0000256" key="6">
    <source>
        <dbReference type="ARBA" id="ARBA00022749"/>
    </source>
</evidence>
<dbReference type="EC" id="1.1.1.205" evidence="13 20"/>
<dbReference type="SUPFAM" id="SSF54631">
    <property type="entry name" value="CBS-domain pair"/>
    <property type="match status" value="1"/>
</dbReference>
<dbReference type="PIRSF" id="PIRSF000130">
    <property type="entry name" value="IMPDH"/>
    <property type="match status" value="1"/>
</dbReference>
<feature type="domain" description="CBS" evidence="21">
    <location>
        <begin position="91"/>
        <end position="151"/>
    </location>
</feature>
<dbReference type="PROSITE" id="PS51371">
    <property type="entry name" value="CBS"/>
    <property type="match status" value="2"/>
</dbReference>
<dbReference type="FunFam" id="3.20.20.70:FF:000003">
    <property type="entry name" value="GMP reductase"/>
    <property type="match status" value="1"/>
</dbReference>
<feature type="domain" description="CBS" evidence="21">
    <location>
        <begin position="152"/>
        <end position="212"/>
    </location>
</feature>
<dbReference type="InterPro" id="IPR001093">
    <property type="entry name" value="IMP_DH_GMPRt"/>
</dbReference>
<evidence type="ECO:0000256" key="18">
    <source>
        <dbReference type="PROSITE-ProRule" id="PRU00703"/>
    </source>
</evidence>
<keyword evidence="4 13" id="KW-0479">Metal-binding</keyword>
<comment type="similarity">
    <text evidence="2 13 19">Belongs to the IMPDH/GMPR family.</text>
</comment>
<comment type="function">
    <text evidence="13">Catalyzes the conversion of inosine 5'-phosphate (IMP) to xanthosine 5'-phosphate (XMP), the first committed and rate-limiting step in the de novo synthesis of guanine nucleotides, and therefore plays an important role in the regulation of cell growth.</text>
</comment>
<feature type="binding site" evidence="13 15">
    <location>
        <begin position="359"/>
        <end position="360"/>
    </location>
    <ligand>
        <name>IMP</name>
        <dbReference type="ChEBI" id="CHEBI:58053"/>
    </ligand>
</feature>
<evidence type="ECO:0000256" key="16">
    <source>
        <dbReference type="PIRSR" id="PIRSR000130-3"/>
    </source>
</evidence>
<evidence type="ECO:0000256" key="1">
    <source>
        <dbReference type="ARBA" id="ARBA00001958"/>
    </source>
</evidence>
<comment type="subunit">
    <text evidence="3 13">Homotetramer.</text>
</comment>
<dbReference type="UniPathway" id="UPA00601">
    <property type="reaction ID" value="UER00295"/>
</dbReference>
<keyword evidence="6 13" id="KW-0332">GMP biosynthesis</keyword>
<feature type="binding site" evidence="13 15">
    <location>
        <position position="301"/>
    </location>
    <ligand>
        <name>IMP</name>
        <dbReference type="ChEBI" id="CHEBI:58053"/>
    </ligand>
</feature>
<evidence type="ECO:0000256" key="13">
    <source>
        <dbReference type="HAMAP-Rule" id="MF_01964"/>
    </source>
</evidence>
<dbReference type="Pfam" id="PF00478">
    <property type="entry name" value="IMPDH"/>
    <property type="match status" value="1"/>
</dbReference>
<keyword evidence="8 13" id="KW-0630">Potassium</keyword>
<keyword evidence="9 13" id="KW-0560">Oxidoreductase</keyword>
<comment type="activity regulation">
    <text evidence="13">Mycophenolic acid (MPA) is a non-competitive inhibitor that prevents formation of the closed enzyme conformation by binding to the same site as the amobile flap. In contrast, mizoribine monophosphate (MZP) is a competitive inhibitor that induces the closed conformation. MPA is a potent inhibitor of mammalian IMPDHs but a poor inhibitor of the bacterial enzymes. MZP is a more potent inhibitor of bacterial IMPDH.</text>
</comment>
<dbReference type="PANTHER" id="PTHR11911:SF111">
    <property type="entry name" value="INOSINE-5'-MONOPHOSPHATE DEHYDROGENASE"/>
    <property type="match status" value="1"/>
</dbReference>
<evidence type="ECO:0000256" key="10">
    <source>
        <dbReference type="ARBA" id="ARBA00023027"/>
    </source>
</evidence>
<feature type="binding site" description="in other chain" evidence="13 17">
    <location>
        <position position="303"/>
    </location>
    <ligand>
        <name>K(+)</name>
        <dbReference type="ChEBI" id="CHEBI:29103"/>
        <note>ligand shared between two tetrameric partners</note>
    </ligand>
</feature>
<dbReference type="InterPro" id="IPR000644">
    <property type="entry name" value="CBS_dom"/>
</dbReference>
<name>A0A3G9G3V9_9CAUL</name>
<dbReference type="GO" id="GO:0006183">
    <property type="term" value="P:GTP biosynthetic process"/>
    <property type="evidence" value="ECO:0007669"/>
    <property type="project" value="TreeGrafter"/>
</dbReference>
<accession>A0A3G9G3V9</accession>
<feature type="active site" description="Thioimidate intermediate" evidence="13 14">
    <location>
        <position position="303"/>
    </location>
</feature>
<dbReference type="SUPFAM" id="SSF51412">
    <property type="entry name" value="Inosine monophosphate dehydrogenase (IMPDH)"/>
    <property type="match status" value="1"/>
</dbReference>
<feature type="binding site" description="in other chain" evidence="13 17">
    <location>
        <position position="300"/>
    </location>
    <ligand>
        <name>K(+)</name>
        <dbReference type="ChEBI" id="CHEBI:29103"/>
        <note>ligand shared between two tetrameric partners</note>
    </ligand>
</feature>
<keyword evidence="7 13" id="KW-0658">Purine biosynthesis</keyword>
<dbReference type="InterPro" id="IPR005990">
    <property type="entry name" value="IMP_DH"/>
</dbReference>
<evidence type="ECO:0000256" key="4">
    <source>
        <dbReference type="ARBA" id="ARBA00022723"/>
    </source>
</evidence>
<feature type="binding site" evidence="13">
    <location>
        <position position="246"/>
    </location>
    <ligand>
        <name>NAD(+)</name>
        <dbReference type="ChEBI" id="CHEBI:57540"/>
    </ligand>
</feature>
<evidence type="ECO:0000256" key="8">
    <source>
        <dbReference type="ARBA" id="ARBA00022958"/>
    </source>
</evidence>
<dbReference type="PANTHER" id="PTHR11911">
    <property type="entry name" value="INOSINE-5-MONOPHOSPHATE DEHYDROGENASE RELATED"/>
    <property type="match status" value="1"/>
</dbReference>
<comment type="caution">
    <text evidence="13">Lacks conserved residue(s) required for the propagation of feature annotation.</text>
</comment>
<dbReference type="InterPro" id="IPR046342">
    <property type="entry name" value="CBS_dom_sf"/>
</dbReference>
<dbReference type="Pfam" id="PF00571">
    <property type="entry name" value="CBS"/>
    <property type="match status" value="2"/>
</dbReference>
<dbReference type="InterPro" id="IPR015875">
    <property type="entry name" value="IMP_DH/GMP_Rdtase_CS"/>
</dbReference>
<reference evidence="23" key="2">
    <citation type="journal article" date="2017" name="Plant Physiol. Biochem.">
        <title>Differential oxidative and antioxidative response of duckweed Lemna minor toward plant growth promoting/inhibiting bacteria.</title>
        <authorList>
            <person name="Ishizawa H."/>
            <person name="Kuroda M."/>
            <person name="Morikawa M."/>
            <person name="Ike M."/>
        </authorList>
    </citation>
    <scope>NUCLEOTIDE SEQUENCE [LARGE SCALE GENOMIC DNA]</scope>
    <source>
        <strain evidence="23">M6</strain>
    </source>
</reference>
<evidence type="ECO:0000256" key="15">
    <source>
        <dbReference type="PIRSR" id="PIRSR000130-2"/>
    </source>
</evidence>
<feature type="active site" description="Proton acceptor" evidence="13 14">
    <location>
        <position position="399"/>
    </location>
</feature>
<dbReference type="CDD" id="cd00381">
    <property type="entry name" value="IMPDH"/>
    <property type="match status" value="1"/>
</dbReference>